<evidence type="ECO:0000313" key="2">
    <source>
        <dbReference type="EMBL" id="TFU03230.1"/>
    </source>
</evidence>
<keyword evidence="1" id="KW-1003">Cell membrane</keyword>
<evidence type="ECO:0000313" key="3">
    <source>
        <dbReference type="Proteomes" id="UP000297737"/>
    </source>
</evidence>
<dbReference type="PROSITE" id="PS50895">
    <property type="entry name" value="SURF1"/>
    <property type="match status" value="1"/>
</dbReference>
<gene>
    <name evidence="2" type="ORF">EUV02_08530</name>
</gene>
<feature type="transmembrane region" description="Helical" evidence="1">
    <location>
        <begin position="191"/>
        <end position="210"/>
    </location>
</feature>
<organism evidence="2 3">
    <name type="scientific">Glacieibacterium arshaanense</name>
    <dbReference type="NCBI Taxonomy" id="2511025"/>
    <lineage>
        <taxon>Bacteria</taxon>
        <taxon>Pseudomonadati</taxon>
        <taxon>Pseudomonadota</taxon>
        <taxon>Alphaproteobacteria</taxon>
        <taxon>Sphingomonadales</taxon>
        <taxon>Sphingosinicellaceae</taxon>
        <taxon>Glacieibacterium</taxon>
    </lineage>
</organism>
<dbReference type="OrthoDB" id="6079986at2"/>
<dbReference type="RefSeq" id="WP_135245822.1">
    <property type="nucleotide sequence ID" value="NZ_SIHO01000002.1"/>
</dbReference>
<dbReference type="Proteomes" id="UP000297737">
    <property type="component" value="Unassembled WGS sequence"/>
</dbReference>
<dbReference type="Pfam" id="PF02104">
    <property type="entry name" value="SURF1"/>
    <property type="match status" value="1"/>
</dbReference>
<protein>
    <recommendedName>
        <fullName evidence="1">SURF1-like protein</fullName>
    </recommendedName>
</protein>
<keyword evidence="1" id="KW-0472">Membrane</keyword>
<comment type="subcellular location">
    <subcellularLocation>
        <location evidence="1">Cell membrane</location>
        <topology evidence="1">Multi-pass membrane protein</topology>
    </subcellularLocation>
</comment>
<dbReference type="EMBL" id="SIHO01000002">
    <property type="protein sequence ID" value="TFU03230.1"/>
    <property type="molecule type" value="Genomic_DNA"/>
</dbReference>
<comment type="similarity">
    <text evidence="1">Belongs to the SURF1 family.</text>
</comment>
<keyword evidence="1" id="KW-0812">Transmembrane</keyword>
<sequence>MAQTEPQPPETRRSGLPLGATLMTLVMVPVLIWLGIWQLHRREWKAHLNAELAAAPSMPVLDAAGLNAARDGAKSLLYRRASVHCAPGSIAPYDIKGGDSADGQSGYLLLVNCTPADIKPAFVVVAGWSQRPDTLTKLNVDTTFDGLIIERPYGKDASRPRFMLIPKQSVPPLAPSRVPTPGDLPDNHLSYAIQWFGFALVLLTIFGIYVRRWRRGD</sequence>
<dbReference type="InterPro" id="IPR002994">
    <property type="entry name" value="Surf1/Shy1"/>
</dbReference>
<feature type="transmembrane region" description="Helical" evidence="1">
    <location>
        <begin position="16"/>
        <end position="36"/>
    </location>
</feature>
<dbReference type="AlphaFoldDB" id="A0A4Y9ENF8"/>
<proteinExistence type="inferred from homology"/>
<comment type="caution">
    <text evidence="2">The sequence shown here is derived from an EMBL/GenBank/DDBJ whole genome shotgun (WGS) entry which is preliminary data.</text>
</comment>
<evidence type="ECO:0000256" key="1">
    <source>
        <dbReference type="RuleBase" id="RU363076"/>
    </source>
</evidence>
<dbReference type="CDD" id="cd06662">
    <property type="entry name" value="SURF1"/>
    <property type="match status" value="1"/>
</dbReference>
<keyword evidence="1" id="KW-1133">Transmembrane helix</keyword>
<accession>A0A4Y9ENF8</accession>
<dbReference type="GO" id="GO:0005886">
    <property type="term" value="C:plasma membrane"/>
    <property type="evidence" value="ECO:0007669"/>
    <property type="project" value="UniProtKB-SubCell"/>
</dbReference>
<name>A0A4Y9ENF8_9SPHN</name>
<reference evidence="2 3" key="1">
    <citation type="submission" date="2019-02" db="EMBL/GenBank/DDBJ databases">
        <title>Polymorphobacter sp. isolated from the lake at the Tibet of China.</title>
        <authorList>
            <person name="Li A."/>
        </authorList>
    </citation>
    <scope>NUCLEOTIDE SEQUENCE [LARGE SCALE GENOMIC DNA]</scope>
    <source>
        <strain evidence="2 3">DJ1R-1</strain>
    </source>
</reference>
<keyword evidence="3" id="KW-1185">Reference proteome</keyword>